<organism evidence="2">
    <name type="scientific">Melampsora larici-populina (strain 98AG31 / pathotype 3-4-7)</name>
    <name type="common">Poplar leaf rust fungus</name>
    <dbReference type="NCBI Taxonomy" id="747676"/>
    <lineage>
        <taxon>Eukaryota</taxon>
        <taxon>Fungi</taxon>
        <taxon>Dikarya</taxon>
        <taxon>Basidiomycota</taxon>
        <taxon>Pucciniomycotina</taxon>
        <taxon>Pucciniomycetes</taxon>
        <taxon>Pucciniales</taxon>
        <taxon>Melampsoraceae</taxon>
        <taxon>Melampsora</taxon>
    </lineage>
</organism>
<evidence type="ECO:0000313" key="1">
    <source>
        <dbReference type="EMBL" id="EGF99024.1"/>
    </source>
</evidence>
<proteinExistence type="predicted"/>
<dbReference type="VEuPathDB" id="FungiDB:MELLADRAFT_68901"/>
<reference evidence="2" key="1">
    <citation type="journal article" date="2011" name="Proc. Natl. Acad. Sci. U.S.A.">
        <title>Obligate biotrophy features unraveled by the genomic analysis of rust fungi.</title>
        <authorList>
            <person name="Duplessis S."/>
            <person name="Cuomo C.A."/>
            <person name="Lin Y.-C."/>
            <person name="Aerts A."/>
            <person name="Tisserant E."/>
            <person name="Veneault-Fourrey C."/>
            <person name="Joly D.L."/>
            <person name="Hacquard S."/>
            <person name="Amselem J."/>
            <person name="Cantarel B.L."/>
            <person name="Chiu R."/>
            <person name="Coutinho P.M."/>
            <person name="Feau N."/>
            <person name="Field M."/>
            <person name="Frey P."/>
            <person name="Gelhaye E."/>
            <person name="Goldberg J."/>
            <person name="Grabherr M.G."/>
            <person name="Kodira C.D."/>
            <person name="Kohler A."/>
            <person name="Kuees U."/>
            <person name="Lindquist E.A."/>
            <person name="Lucas S.M."/>
            <person name="Mago R."/>
            <person name="Mauceli E."/>
            <person name="Morin E."/>
            <person name="Murat C."/>
            <person name="Pangilinan J.L."/>
            <person name="Park R."/>
            <person name="Pearson M."/>
            <person name="Quesneville H."/>
            <person name="Rouhier N."/>
            <person name="Sakthikumar S."/>
            <person name="Salamov A.A."/>
            <person name="Schmutz J."/>
            <person name="Selles B."/>
            <person name="Shapiro H."/>
            <person name="Tanguay P."/>
            <person name="Tuskan G.A."/>
            <person name="Henrissat B."/>
            <person name="Van de Peer Y."/>
            <person name="Rouze P."/>
            <person name="Ellis J.G."/>
            <person name="Dodds P.N."/>
            <person name="Schein J.E."/>
            <person name="Zhong S."/>
            <person name="Hamelin R.C."/>
            <person name="Grigoriev I.V."/>
            <person name="Szabo L.J."/>
            <person name="Martin F."/>
        </authorList>
    </citation>
    <scope>NUCLEOTIDE SEQUENCE [LARGE SCALE GENOMIC DNA]</scope>
    <source>
        <strain evidence="2">98AG31 / pathotype 3-4-7</strain>
    </source>
</reference>
<evidence type="ECO:0000313" key="2">
    <source>
        <dbReference type="Proteomes" id="UP000001072"/>
    </source>
</evidence>
<gene>
    <name evidence="1" type="ORF">MELLADRAFT_68901</name>
</gene>
<dbReference type="HOGENOM" id="CLU_1256283_0_0_1"/>
<dbReference type="Proteomes" id="UP000001072">
    <property type="component" value="Unassembled WGS sequence"/>
</dbReference>
<protein>
    <submittedName>
        <fullName evidence="1">Uncharacterized protein</fullName>
    </submittedName>
</protein>
<dbReference type="InParanoid" id="F4S8I1"/>
<dbReference type="GeneID" id="18931130"/>
<name>F4S8I1_MELLP</name>
<accession>F4S8I1</accession>
<dbReference type="EMBL" id="GL883165">
    <property type="protein sequence ID" value="EGF99024.1"/>
    <property type="molecule type" value="Genomic_DNA"/>
</dbReference>
<dbReference type="RefSeq" id="XP_007417685.1">
    <property type="nucleotide sequence ID" value="XM_007417623.1"/>
</dbReference>
<sequence length="220" mass="25561">MLDVNVKVILQSNNRMGKDLRIERLILQGHRTWRLGYRFGILILERFKNPKTKPSNNQQNPTEAHQAGVPFSTSITSIVPPPHLFLQNSDFNTLESRSSSSNCFYICYIRTCELSTVATSLERLKSNNPTFDLYKHHLTGSERVKSNNPTFDLYKHHLTGSERVKFNDPTFDLYEHHLTGSERVKLTVLLARNIRNRVVQLLIFTNIIEQYGEINWNLNF</sequence>
<keyword evidence="2" id="KW-1185">Reference proteome</keyword>
<dbReference type="AlphaFoldDB" id="F4S8I1"/>
<dbReference type="KEGG" id="mlr:MELLADRAFT_68901"/>